<feature type="region of interest" description="Disordered" evidence="5">
    <location>
        <begin position="1"/>
        <end position="164"/>
    </location>
</feature>
<feature type="compositionally biased region" description="Low complexity" evidence="5">
    <location>
        <begin position="59"/>
        <end position="68"/>
    </location>
</feature>
<dbReference type="CDD" id="cd07185">
    <property type="entry name" value="OmpA_C-like"/>
    <property type="match status" value="1"/>
</dbReference>
<feature type="compositionally biased region" description="Polar residues" evidence="5">
    <location>
        <begin position="42"/>
        <end position="57"/>
    </location>
</feature>
<name>A0A4Y8RD43_9HYPH</name>
<keyword evidence="8" id="KW-1185">Reference proteome</keyword>
<dbReference type="InterPro" id="IPR006664">
    <property type="entry name" value="OMP_bac"/>
</dbReference>
<feature type="domain" description="OmpA-like" evidence="6">
    <location>
        <begin position="364"/>
        <end position="481"/>
    </location>
</feature>
<dbReference type="PANTHER" id="PTHR30329">
    <property type="entry name" value="STATOR ELEMENT OF FLAGELLAR MOTOR COMPLEX"/>
    <property type="match status" value="1"/>
</dbReference>
<dbReference type="InterPro" id="IPR006665">
    <property type="entry name" value="OmpA-like"/>
</dbReference>
<keyword evidence="2 4" id="KW-0472">Membrane</keyword>
<dbReference type="OrthoDB" id="9814546at2"/>
<dbReference type="Gene3D" id="3.30.1330.60">
    <property type="entry name" value="OmpA-like domain"/>
    <property type="match status" value="1"/>
</dbReference>
<evidence type="ECO:0000256" key="1">
    <source>
        <dbReference type="ARBA" id="ARBA00004442"/>
    </source>
</evidence>
<feature type="region of interest" description="Disordered" evidence="5">
    <location>
        <begin position="179"/>
        <end position="224"/>
    </location>
</feature>
<comment type="subcellular location">
    <subcellularLocation>
        <location evidence="1">Cell outer membrane</location>
    </subcellularLocation>
</comment>
<feature type="compositionally biased region" description="Basic residues" evidence="5">
    <location>
        <begin position="122"/>
        <end position="151"/>
    </location>
</feature>
<dbReference type="PANTHER" id="PTHR30329:SF21">
    <property type="entry name" value="LIPOPROTEIN YIAD-RELATED"/>
    <property type="match status" value="1"/>
</dbReference>
<sequence length="481" mass="51370">MAKGPRPSVFPKRRRRWWIRTERRTASPPIRRRAPTGRSRRSQCPSNPTPVRTSLPVNSPGSRTRPSPSRSPCPSPSRLPAGKRARSSTFPSARRPAAPVTGCPCAPSCASARRPSLPSHPARSRRSRCGSSKSRRPPPARRPTNPRRKPRPSSISRKPIRSASTRWCCSVRAVSSSRRSRISSAGSAASGANFRASAAPRPRRCRAASATPSARSRSCSEKRRETMMTRIAATTTRHSARGRPGRSTALAGAAAVALLLWSGPALAQGMSLDSFDLDSVAPSDAGSPAEPAPAAKPSGGGLSDCLVSGGADCGGAAKKSSKSFSLDDLQNLGVIEEEPEPVAVTTAATPEKAEEARAAIAVENSRPLPSIDIEVLFAYNDDQPLSSEYGKIYELATALTDPRLADKRFVLLGHTDAAGSDAYNLDLSQRRSEQLADALVRASGLPRSRFVTSGRGERDLKNPYDPDAAENRRVQILLVGR</sequence>
<reference evidence="7 8" key="1">
    <citation type="submission" date="2019-03" db="EMBL/GenBank/DDBJ databases">
        <title>Jiella endophytica sp. nov., a novel endophytic bacterium isolated from root of Ficus microcarpa Linn. f.</title>
        <authorList>
            <person name="Tuo L."/>
        </authorList>
    </citation>
    <scope>NUCLEOTIDE SEQUENCE [LARGE SCALE GENOMIC DNA]</scope>
    <source>
        <strain evidence="7 8">CBS5Q-3</strain>
    </source>
</reference>
<keyword evidence="3" id="KW-0998">Cell outer membrane</keyword>
<evidence type="ECO:0000313" key="8">
    <source>
        <dbReference type="Proteomes" id="UP000298179"/>
    </source>
</evidence>
<proteinExistence type="predicted"/>
<evidence type="ECO:0000313" key="7">
    <source>
        <dbReference type="EMBL" id="TFF19958.1"/>
    </source>
</evidence>
<dbReference type="GO" id="GO:0009279">
    <property type="term" value="C:cell outer membrane"/>
    <property type="evidence" value="ECO:0007669"/>
    <property type="project" value="UniProtKB-SubCell"/>
</dbReference>
<organism evidence="7 8">
    <name type="scientific">Jiella endophytica</name>
    <dbReference type="NCBI Taxonomy" id="2558362"/>
    <lineage>
        <taxon>Bacteria</taxon>
        <taxon>Pseudomonadati</taxon>
        <taxon>Pseudomonadota</taxon>
        <taxon>Alphaproteobacteria</taxon>
        <taxon>Hyphomicrobiales</taxon>
        <taxon>Aurantimonadaceae</taxon>
        <taxon>Jiella</taxon>
    </lineage>
</organism>
<dbReference type="AlphaFoldDB" id="A0A4Y8RD43"/>
<evidence type="ECO:0000256" key="5">
    <source>
        <dbReference type="SAM" id="MobiDB-lite"/>
    </source>
</evidence>
<evidence type="ECO:0000256" key="2">
    <source>
        <dbReference type="ARBA" id="ARBA00023136"/>
    </source>
</evidence>
<dbReference type="PRINTS" id="PR01021">
    <property type="entry name" value="OMPADOMAIN"/>
</dbReference>
<feature type="compositionally biased region" description="Low complexity" evidence="5">
    <location>
        <begin position="207"/>
        <end position="217"/>
    </location>
</feature>
<accession>A0A4Y8RD43</accession>
<evidence type="ECO:0000256" key="4">
    <source>
        <dbReference type="PROSITE-ProRule" id="PRU00473"/>
    </source>
</evidence>
<dbReference type="SUPFAM" id="SSF103088">
    <property type="entry name" value="OmpA-like"/>
    <property type="match status" value="1"/>
</dbReference>
<gene>
    <name evidence="7" type="ORF">E3C22_19135</name>
</gene>
<dbReference type="InterPro" id="IPR036737">
    <property type="entry name" value="OmpA-like_sf"/>
</dbReference>
<dbReference type="Proteomes" id="UP000298179">
    <property type="component" value="Unassembled WGS sequence"/>
</dbReference>
<feature type="compositionally biased region" description="Basic residues" evidence="5">
    <location>
        <begin position="30"/>
        <end position="41"/>
    </location>
</feature>
<evidence type="ECO:0000256" key="3">
    <source>
        <dbReference type="ARBA" id="ARBA00023237"/>
    </source>
</evidence>
<dbReference type="InterPro" id="IPR050330">
    <property type="entry name" value="Bact_OuterMem_StrucFunc"/>
</dbReference>
<dbReference type="PROSITE" id="PS51123">
    <property type="entry name" value="OMPA_2"/>
    <property type="match status" value="1"/>
</dbReference>
<feature type="compositionally biased region" description="Low complexity" evidence="5">
    <location>
        <begin position="281"/>
        <end position="297"/>
    </location>
</feature>
<comment type="caution">
    <text evidence="7">The sequence shown here is derived from an EMBL/GenBank/DDBJ whole genome shotgun (WGS) entry which is preliminary data.</text>
</comment>
<evidence type="ECO:0000259" key="6">
    <source>
        <dbReference type="PROSITE" id="PS51123"/>
    </source>
</evidence>
<protein>
    <submittedName>
        <fullName evidence="7">OmpA family protein</fullName>
    </submittedName>
</protein>
<feature type="region of interest" description="Disordered" evidence="5">
    <location>
        <begin position="280"/>
        <end position="300"/>
    </location>
</feature>
<feature type="compositionally biased region" description="Low complexity" evidence="5">
    <location>
        <begin position="179"/>
        <end position="200"/>
    </location>
</feature>
<dbReference type="Pfam" id="PF00691">
    <property type="entry name" value="OmpA"/>
    <property type="match status" value="1"/>
</dbReference>
<dbReference type="EMBL" id="SOZD01000006">
    <property type="protein sequence ID" value="TFF19958.1"/>
    <property type="molecule type" value="Genomic_DNA"/>
</dbReference>